<feature type="transmembrane region" description="Helical" evidence="11">
    <location>
        <begin position="103"/>
        <end position="124"/>
    </location>
</feature>
<evidence type="ECO:0000256" key="2">
    <source>
        <dbReference type="ARBA" id="ARBA00006337"/>
    </source>
</evidence>
<evidence type="ECO:0000256" key="4">
    <source>
        <dbReference type="ARBA" id="ARBA00022692"/>
    </source>
</evidence>
<feature type="domain" description="CBS" evidence="12">
    <location>
        <begin position="262"/>
        <end position="335"/>
    </location>
</feature>
<keyword evidence="6 10" id="KW-1133">Transmembrane helix</keyword>
<evidence type="ECO:0000313" key="15">
    <source>
        <dbReference type="Proteomes" id="UP001336020"/>
    </source>
</evidence>
<dbReference type="PROSITE" id="PS51846">
    <property type="entry name" value="CNNM"/>
    <property type="match status" value="1"/>
</dbReference>
<sequence length="424" mass="45313">MTASVLGNSALVLTFILLGGVFAATEIALVSLNAGRIRALERRGGRAARVGVLARDPNRYMSAVQIGVTVAGFFSAAYGASAIAPGLEPILNAWGLPNGAASAIALVLTTLVISYLSLVLGELVPKRIALQRATSVALLAGPVLDKFAFVMRPVIRLLSVSTDLVVRAVGGDPAARGEEVTHDDLRDMVHQTAIPEHERMLLSEVFDAVERSLAEVMLPRTEVHFLEASARIADARDEALHGGHIRYPVTGRSLDDVVGIVHVRDLILADPDATVRDVCHEVLHLPMTIPALTVLHDLRLGDQQFAVVVDEYGGTAGIVTLEDIVEEIIGEIGDRNPRMESNSDAGCVDGLMIVEDFSAETGVVLPDGDYETVAGFVQERLQHLPVVGDSVVVGRHRLIVDALDGRRVASVRLVAVDEEKNNDL</sequence>
<evidence type="ECO:0000256" key="5">
    <source>
        <dbReference type="ARBA" id="ARBA00022737"/>
    </source>
</evidence>
<dbReference type="Proteomes" id="UP001336020">
    <property type="component" value="Unassembled WGS sequence"/>
</dbReference>
<evidence type="ECO:0000256" key="3">
    <source>
        <dbReference type="ARBA" id="ARBA00022475"/>
    </source>
</evidence>
<keyword evidence="5" id="KW-0677">Repeat</keyword>
<dbReference type="SUPFAM" id="SSF54631">
    <property type="entry name" value="CBS-domain pair"/>
    <property type="match status" value="1"/>
</dbReference>
<dbReference type="Pfam" id="PF01595">
    <property type="entry name" value="CNNM"/>
    <property type="match status" value="1"/>
</dbReference>
<dbReference type="Pfam" id="PF03471">
    <property type="entry name" value="CorC_HlyC"/>
    <property type="match status" value="1"/>
</dbReference>
<dbReference type="SUPFAM" id="SSF56176">
    <property type="entry name" value="FAD-binding/transporter-associated domain-like"/>
    <property type="match status" value="1"/>
</dbReference>
<reference evidence="14 15" key="1">
    <citation type="submission" date="2023-07" db="EMBL/GenBank/DDBJ databases">
        <authorList>
            <person name="Girao M."/>
            <person name="Carvalho M.F."/>
        </authorList>
    </citation>
    <scope>NUCLEOTIDE SEQUENCE [LARGE SCALE GENOMIC DNA]</scope>
    <source>
        <strain evidence="14 15">YIM65754</strain>
    </source>
</reference>
<dbReference type="InterPro" id="IPR005170">
    <property type="entry name" value="Transptr-assoc_dom"/>
</dbReference>
<dbReference type="SMART" id="SM01091">
    <property type="entry name" value="CorC_HlyC"/>
    <property type="match status" value="1"/>
</dbReference>
<feature type="transmembrane region" description="Helical" evidence="11">
    <location>
        <begin position="12"/>
        <end position="34"/>
    </location>
</feature>
<evidence type="ECO:0000259" key="12">
    <source>
        <dbReference type="PROSITE" id="PS51371"/>
    </source>
</evidence>
<dbReference type="InterPro" id="IPR051676">
    <property type="entry name" value="UPF0053_domain"/>
</dbReference>
<comment type="subcellular location">
    <subcellularLocation>
        <location evidence="1">Cell membrane</location>
        <topology evidence="1">Multi-pass membrane protein</topology>
    </subcellularLocation>
</comment>
<feature type="transmembrane region" description="Helical" evidence="11">
    <location>
        <begin position="63"/>
        <end position="83"/>
    </location>
</feature>
<evidence type="ECO:0000256" key="7">
    <source>
        <dbReference type="ARBA" id="ARBA00023122"/>
    </source>
</evidence>
<proteinExistence type="inferred from homology"/>
<dbReference type="PROSITE" id="PS51371">
    <property type="entry name" value="CBS"/>
    <property type="match status" value="1"/>
</dbReference>
<gene>
    <name evidence="14" type="ORF">Q7514_09845</name>
</gene>
<dbReference type="Gene3D" id="3.30.465.10">
    <property type="match status" value="1"/>
</dbReference>
<dbReference type="EMBL" id="JAUTXY010000003">
    <property type="protein sequence ID" value="MEE2057823.1"/>
    <property type="molecule type" value="Genomic_DNA"/>
</dbReference>
<keyword evidence="4 10" id="KW-0812">Transmembrane</keyword>
<protein>
    <submittedName>
        <fullName evidence="14">Hemolysin family protein</fullName>
    </submittedName>
</protein>
<dbReference type="PANTHER" id="PTHR43099:SF5">
    <property type="entry name" value="HLYC_CORC FAMILY TRANSPORTER"/>
    <property type="match status" value="1"/>
</dbReference>
<evidence type="ECO:0000256" key="9">
    <source>
        <dbReference type="PROSITE-ProRule" id="PRU00703"/>
    </source>
</evidence>
<evidence type="ECO:0000256" key="10">
    <source>
        <dbReference type="PROSITE-ProRule" id="PRU01193"/>
    </source>
</evidence>
<organism evidence="14 15">
    <name type="scientific">Rhodococcus artemisiae</name>
    <dbReference type="NCBI Taxonomy" id="714159"/>
    <lineage>
        <taxon>Bacteria</taxon>
        <taxon>Bacillati</taxon>
        <taxon>Actinomycetota</taxon>
        <taxon>Actinomycetes</taxon>
        <taxon>Mycobacteriales</taxon>
        <taxon>Nocardiaceae</taxon>
        <taxon>Rhodococcus</taxon>
    </lineage>
</organism>
<dbReference type="Gene3D" id="3.10.580.10">
    <property type="entry name" value="CBS-domain"/>
    <property type="match status" value="1"/>
</dbReference>
<evidence type="ECO:0000313" key="14">
    <source>
        <dbReference type="EMBL" id="MEE2057823.1"/>
    </source>
</evidence>
<comment type="caution">
    <text evidence="14">The sequence shown here is derived from an EMBL/GenBank/DDBJ whole genome shotgun (WGS) entry which is preliminary data.</text>
</comment>
<dbReference type="InterPro" id="IPR002550">
    <property type="entry name" value="CNNM"/>
</dbReference>
<feature type="domain" description="CNNM transmembrane" evidence="13">
    <location>
        <begin position="1"/>
        <end position="210"/>
    </location>
</feature>
<accession>A0ABU7L8E9</accession>
<keyword evidence="3" id="KW-1003">Cell membrane</keyword>
<comment type="similarity">
    <text evidence="2">Belongs to the UPF0053 family.</text>
</comment>
<dbReference type="InterPro" id="IPR046342">
    <property type="entry name" value="CBS_dom_sf"/>
</dbReference>
<dbReference type="CDD" id="cd04590">
    <property type="entry name" value="CBS_pair_CorC_HlyC_assoc"/>
    <property type="match status" value="1"/>
</dbReference>
<name>A0ABU7L8E9_9NOCA</name>
<keyword evidence="15" id="KW-1185">Reference proteome</keyword>
<evidence type="ECO:0000256" key="8">
    <source>
        <dbReference type="ARBA" id="ARBA00023136"/>
    </source>
</evidence>
<dbReference type="PANTHER" id="PTHR43099">
    <property type="entry name" value="UPF0053 PROTEIN YRKA"/>
    <property type="match status" value="1"/>
</dbReference>
<keyword evidence="8 10" id="KW-0472">Membrane</keyword>
<keyword evidence="7 9" id="KW-0129">CBS domain</keyword>
<dbReference type="RefSeq" id="WP_330133044.1">
    <property type="nucleotide sequence ID" value="NZ_JAUTXY010000003.1"/>
</dbReference>
<dbReference type="Pfam" id="PF00571">
    <property type="entry name" value="CBS"/>
    <property type="match status" value="2"/>
</dbReference>
<evidence type="ECO:0000259" key="13">
    <source>
        <dbReference type="PROSITE" id="PS51846"/>
    </source>
</evidence>
<dbReference type="InterPro" id="IPR044751">
    <property type="entry name" value="Ion_transp-like_CBS"/>
</dbReference>
<dbReference type="InterPro" id="IPR036318">
    <property type="entry name" value="FAD-bd_PCMH-like_sf"/>
</dbReference>
<dbReference type="InterPro" id="IPR000644">
    <property type="entry name" value="CBS_dom"/>
</dbReference>
<evidence type="ECO:0000256" key="1">
    <source>
        <dbReference type="ARBA" id="ARBA00004651"/>
    </source>
</evidence>
<evidence type="ECO:0000256" key="6">
    <source>
        <dbReference type="ARBA" id="ARBA00022989"/>
    </source>
</evidence>
<evidence type="ECO:0000256" key="11">
    <source>
        <dbReference type="SAM" id="Phobius"/>
    </source>
</evidence>
<dbReference type="InterPro" id="IPR016169">
    <property type="entry name" value="FAD-bd_PCMH_sub2"/>
</dbReference>